<dbReference type="Pfam" id="PF02801">
    <property type="entry name" value="Ketoacyl-synt_C"/>
    <property type="match status" value="1"/>
</dbReference>
<evidence type="ECO:0000259" key="4">
    <source>
        <dbReference type="PROSITE" id="PS52004"/>
    </source>
</evidence>
<proteinExistence type="inferred from homology"/>
<dbReference type="InterPro" id="IPR020841">
    <property type="entry name" value="PKS_Beta-ketoAc_synthase_dom"/>
</dbReference>
<dbReference type="PANTHER" id="PTHR11712:SF320">
    <property type="entry name" value="BETA-KETOACYL SYNTHASE"/>
    <property type="match status" value="1"/>
</dbReference>
<comment type="similarity">
    <text evidence="1 3">Belongs to the thiolase-like superfamily. Beta-ketoacyl-ACP synthases family.</text>
</comment>
<reference evidence="5" key="1">
    <citation type="submission" date="2021-06" db="EMBL/GenBank/DDBJ databases">
        <title>Thalassococcus sp. CAU 1522 isolated from sea sand, Republic of Korea.</title>
        <authorList>
            <person name="Kim W."/>
        </authorList>
    </citation>
    <scope>NUCLEOTIDE SEQUENCE</scope>
    <source>
        <strain evidence="5">CAU 1522</strain>
    </source>
</reference>
<sequence length="406" mass="42496">MTRSVVVTGLGVVTRDAACLAEFQQLLDRGGSEPDAPKQFDTERFRARRAHATDPDTTRAALYTALSAGRLPPLEEPEIACAGHGLLAALEAIDQAGLASSPRTGMGCAVATTSGGLMDRFSDALDDNRRGDGALVTPASTAQVLSRVFGLSGPVCAFSCACMSSLAALSYAMARITSGDADIMLVGGSDRMREADFAGFNALRAMDRDRCRPFDKTRRGMMIGDGAAMLVIEDEHHARARGARPLVRLEGIGLSLDSHHITSPDSRGLVRAMQQALALTGRRPNEIGYVNCHGTGTPLNDAAEADALNQVFPAGVPRPVVSSTKGATGHLLGTAGAIETVATILALAKGDTPVMATTREPEDIGFRLPVLQSDGRISGEVAMKNSLGFGGLNGSLILERLEMGEP</sequence>
<feature type="domain" description="Ketosynthase family 3 (KS3)" evidence="4">
    <location>
        <begin position="2"/>
        <end position="400"/>
    </location>
</feature>
<dbReference type="InterPro" id="IPR000794">
    <property type="entry name" value="Beta-ketoacyl_synthase"/>
</dbReference>
<dbReference type="SMART" id="SM00825">
    <property type="entry name" value="PKS_KS"/>
    <property type="match status" value="1"/>
</dbReference>
<evidence type="ECO:0000313" key="6">
    <source>
        <dbReference type="Proteomes" id="UP001166293"/>
    </source>
</evidence>
<dbReference type="RefSeq" id="WP_217776057.1">
    <property type="nucleotide sequence ID" value="NZ_JAHRWL010000001.1"/>
</dbReference>
<accession>A0ABS6N2C9</accession>
<comment type="caution">
    <text evidence="5">The sequence shown here is derived from an EMBL/GenBank/DDBJ whole genome shotgun (WGS) entry which is preliminary data.</text>
</comment>
<dbReference type="InterPro" id="IPR014030">
    <property type="entry name" value="Ketoacyl_synth_N"/>
</dbReference>
<evidence type="ECO:0000256" key="1">
    <source>
        <dbReference type="ARBA" id="ARBA00008467"/>
    </source>
</evidence>
<evidence type="ECO:0000256" key="2">
    <source>
        <dbReference type="ARBA" id="ARBA00022679"/>
    </source>
</evidence>
<dbReference type="EMBL" id="JAHRWL010000001">
    <property type="protein sequence ID" value="MBV2358173.1"/>
    <property type="molecule type" value="Genomic_DNA"/>
</dbReference>
<dbReference type="Proteomes" id="UP001166293">
    <property type="component" value="Unassembled WGS sequence"/>
</dbReference>
<dbReference type="PROSITE" id="PS52004">
    <property type="entry name" value="KS3_2"/>
    <property type="match status" value="1"/>
</dbReference>
<protein>
    <submittedName>
        <fullName evidence="5">Beta-ketoacyl-[acyl-carrier-protein] synthase family protein</fullName>
    </submittedName>
</protein>
<keyword evidence="2 3" id="KW-0808">Transferase</keyword>
<name>A0ABS6N2C9_9RHOB</name>
<organism evidence="5 6">
    <name type="scientific">Thalassococcus arenae</name>
    <dbReference type="NCBI Taxonomy" id="2851652"/>
    <lineage>
        <taxon>Bacteria</taxon>
        <taxon>Pseudomonadati</taxon>
        <taxon>Pseudomonadota</taxon>
        <taxon>Alphaproteobacteria</taxon>
        <taxon>Rhodobacterales</taxon>
        <taxon>Roseobacteraceae</taxon>
        <taxon>Thalassococcus</taxon>
    </lineage>
</organism>
<evidence type="ECO:0000256" key="3">
    <source>
        <dbReference type="RuleBase" id="RU003694"/>
    </source>
</evidence>
<dbReference type="InterPro" id="IPR014031">
    <property type="entry name" value="Ketoacyl_synth_C"/>
</dbReference>
<dbReference type="CDD" id="cd00834">
    <property type="entry name" value="KAS_I_II"/>
    <property type="match status" value="1"/>
</dbReference>
<keyword evidence="6" id="KW-1185">Reference proteome</keyword>
<dbReference type="Pfam" id="PF00109">
    <property type="entry name" value="ketoacyl-synt"/>
    <property type="match status" value="1"/>
</dbReference>
<evidence type="ECO:0000313" key="5">
    <source>
        <dbReference type="EMBL" id="MBV2358173.1"/>
    </source>
</evidence>
<dbReference type="PANTHER" id="PTHR11712">
    <property type="entry name" value="POLYKETIDE SYNTHASE-RELATED"/>
    <property type="match status" value="1"/>
</dbReference>
<gene>
    <name evidence="5" type="ORF">KUH32_00155</name>
</gene>